<dbReference type="EMBL" id="JAAGKO020000053">
    <property type="protein sequence ID" value="MDI5966504.1"/>
    <property type="molecule type" value="Genomic_DNA"/>
</dbReference>
<reference evidence="2 3" key="1">
    <citation type="submission" date="2023-05" db="EMBL/GenBank/DDBJ databases">
        <title>Streptantibioticus silvisoli sp. nov., acidotolerant actinomycetes 1 from pine litter.</title>
        <authorList>
            <person name="Swiecimska M."/>
            <person name="Golinska P."/>
            <person name="Sangal V."/>
            <person name="Wachnowicz B."/>
            <person name="Goodfellow M."/>
        </authorList>
    </citation>
    <scope>NUCLEOTIDE SEQUENCE [LARGE SCALE GENOMIC DNA]</scope>
    <source>
        <strain evidence="2 3">SL54</strain>
    </source>
</reference>
<evidence type="ECO:0000256" key="1">
    <source>
        <dbReference type="SAM" id="Phobius"/>
    </source>
</evidence>
<name>A0ABT6W742_9ACTN</name>
<sequence>MSATQNTTPARPRRLTAAAVLTAAEGLAIAVAGLYMVGLGAFGHPASTQQALFGGVTVLVMSALPLVAVRGLLTARRWSRGPAVATQLIALPVGYTMIETGGGWTPAGVAVMAVAVLTAFLLVHPATTDALGIRRVN</sequence>
<evidence type="ECO:0008006" key="4">
    <source>
        <dbReference type="Google" id="ProtNLM"/>
    </source>
</evidence>
<feature type="transmembrane region" description="Helical" evidence="1">
    <location>
        <begin position="104"/>
        <end position="123"/>
    </location>
</feature>
<accession>A0ABT6W742</accession>
<organism evidence="2 3">
    <name type="scientific">Streptantibioticus silvisoli</name>
    <dbReference type="NCBI Taxonomy" id="2705255"/>
    <lineage>
        <taxon>Bacteria</taxon>
        <taxon>Bacillati</taxon>
        <taxon>Actinomycetota</taxon>
        <taxon>Actinomycetes</taxon>
        <taxon>Kitasatosporales</taxon>
        <taxon>Streptomycetaceae</taxon>
        <taxon>Streptantibioticus</taxon>
    </lineage>
</organism>
<dbReference type="Proteomes" id="UP001156398">
    <property type="component" value="Unassembled WGS sequence"/>
</dbReference>
<proteinExistence type="predicted"/>
<dbReference type="RefSeq" id="WP_271324449.1">
    <property type="nucleotide sequence ID" value="NZ_JAAGKO020000053.1"/>
</dbReference>
<protein>
    <recommendedName>
        <fullName evidence="4">Integral membrane protein</fullName>
    </recommendedName>
</protein>
<keyword evidence="1" id="KW-0472">Membrane</keyword>
<keyword evidence="1" id="KW-1133">Transmembrane helix</keyword>
<feature type="transmembrane region" description="Helical" evidence="1">
    <location>
        <begin position="81"/>
        <end position="98"/>
    </location>
</feature>
<evidence type="ECO:0000313" key="2">
    <source>
        <dbReference type="EMBL" id="MDI5966504.1"/>
    </source>
</evidence>
<comment type="caution">
    <text evidence="2">The sequence shown here is derived from an EMBL/GenBank/DDBJ whole genome shotgun (WGS) entry which is preliminary data.</text>
</comment>
<evidence type="ECO:0000313" key="3">
    <source>
        <dbReference type="Proteomes" id="UP001156398"/>
    </source>
</evidence>
<gene>
    <name evidence="2" type="ORF">POF43_027900</name>
</gene>
<keyword evidence="3" id="KW-1185">Reference proteome</keyword>
<keyword evidence="1" id="KW-0812">Transmembrane</keyword>
<feature type="transmembrane region" description="Helical" evidence="1">
    <location>
        <begin position="50"/>
        <end position="69"/>
    </location>
</feature>
<feature type="transmembrane region" description="Helical" evidence="1">
    <location>
        <begin position="15"/>
        <end position="38"/>
    </location>
</feature>